<proteinExistence type="predicted"/>
<organism evidence="1 2">
    <name type="scientific">Mesorhizobium plurifarium</name>
    <dbReference type="NCBI Taxonomy" id="69974"/>
    <lineage>
        <taxon>Bacteria</taxon>
        <taxon>Pseudomonadati</taxon>
        <taxon>Pseudomonadota</taxon>
        <taxon>Alphaproteobacteria</taxon>
        <taxon>Hyphomicrobiales</taxon>
        <taxon>Phyllobacteriaceae</taxon>
        <taxon>Mesorhizobium</taxon>
    </lineage>
</organism>
<dbReference type="EMBL" id="CCMZ01000003">
    <property type="protein sequence ID" value="CDX12259.1"/>
    <property type="molecule type" value="Genomic_DNA"/>
</dbReference>
<name>A0A090DGD5_MESPL</name>
<dbReference type="Proteomes" id="UP000045285">
    <property type="component" value="Unassembled WGS sequence"/>
</dbReference>
<protein>
    <submittedName>
        <fullName evidence="1">Uncharacterized protein</fullName>
    </submittedName>
</protein>
<dbReference type="AlphaFoldDB" id="A0A090DGD5"/>
<keyword evidence="2" id="KW-1185">Reference proteome</keyword>
<sequence length="32" mass="3407">MADRAAALVYQSWGLGLTNPLPTVTRFTNKGG</sequence>
<evidence type="ECO:0000313" key="1">
    <source>
        <dbReference type="EMBL" id="CDX12259.1"/>
    </source>
</evidence>
<evidence type="ECO:0000313" key="2">
    <source>
        <dbReference type="Proteomes" id="UP000045285"/>
    </source>
</evidence>
<reference evidence="2" key="1">
    <citation type="submission" date="2014-08" db="EMBL/GenBank/DDBJ databases">
        <authorList>
            <person name="Moulin L."/>
        </authorList>
    </citation>
    <scope>NUCLEOTIDE SEQUENCE [LARGE SCALE GENOMIC DNA]</scope>
</reference>
<gene>
    <name evidence="1" type="ORF">MPL3356_110412</name>
</gene>
<accession>A0A090DGD5</accession>